<protein>
    <submittedName>
        <fullName evidence="1">HrpN-interacting protein from malus protein</fullName>
    </submittedName>
</protein>
<reference evidence="1" key="1">
    <citation type="submission" date="2015-12" db="EMBL/GenBank/DDBJ databases">
        <title>Update maize B73 reference genome by single molecule sequencing technologies.</title>
        <authorList>
            <consortium name="Maize Genome Sequencing Project"/>
            <person name="Ware D."/>
        </authorList>
    </citation>
    <scope>NUCLEOTIDE SEQUENCE</scope>
    <source>
        <tissue evidence="1">Seedling</tissue>
    </source>
</reference>
<dbReference type="eggNOG" id="KOG4197">
    <property type="taxonomic scope" value="Eukaryota"/>
</dbReference>
<proteinExistence type="predicted"/>
<name>K7V667_MAIZE</name>
<sequence>MGMGGRGVVGDRWSQRILWICALGSAVSKRPYLKKP</sequence>
<dbReference type="AlphaFoldDB" id="K7V667"/>
<evidence type="ECO:0000313" key="1">
    <source>
        <dbReference type="EMBL" id="AQK60026.1"/>
    </source>
</evidence>
<organism evidence="1">
    <name type="scientific">Zea mays</name>
    <name type="common">Maize</name>
    <dbReference type="NCBI Taxonomy" id="4577"/>
    <lineage>
        <taxon>Eukaryota</taxon>
        <taxon>Viridiplantae</taxon>
        <taxon>Streptophyta</taxon>
        <taxon>Embryophyta</taxon>
        <taxon>Tracheophyta</taxon>
        <taxon>Spermatophyta</taxon>
        <taxon>Magnoliopsida</taxon>
        <taxon>Liliopsida</taxon>
        <taxon>Poales</taxon>
        <taxon>Poaceae</taxon>
        <taxon>PACMAD clade</taxon>
        <taxon>Panicoideae</taxon>
        <taxon>Andropogonodae</taxon>
        <taxon>Andropogoneae</taxon>
        <taxon>Tripsacinae</taxon>
        <taxon>Zea</taxon>
    </lineage>
</organism>
<dbReference type="HOGENOM" id="CLU_3360409_0_0_1"/>
<gene>
    <name evidence="1" type="ORF">ZEAMMB73_Zm00001d053661</name>
</gene>
<dbReference type="EMBL" id="CM000780">
    <property type="protein sequence ID" value="AQK60026.1"/>
    <property type="molecule type" value="Genomic_DNA"/>
</dbReference>
<accession>K7V667</accession>